<evidence type="ECO:0000256" key="2">
    <source>
        <dbReference type="ARBA" id="ARBA00022737"/>
    </source>
</evidence>
<protein>
    <recommendedName>
        <fullName evidence="5">LisH domain-containing protein</fullName>
    </recommendedName>
</protein>
<dbReference type="InterPro" id="IPR015943">
    <property type="entry name" value="WD40/YVTN_repeat-like_dom_sf"/>
</dbReference>
<dbReference type="GO" id="GO:0043161">
    <property type="term" value="P:proteasome-mediated ubiquitin-dependent protein catabolic process"/>
    <property type="evidence" value="ECO:0007669"/>
    <property type="project" value="TreeGrafter"/>
</dbReference>
<dbReference type="InterPro" id="IPR051350">
    <property type="entry name" value="WD_repeat-ST_regulator"/>
</dbReference>
<dbReference type="InterPro" id="IPR001680">
    <property type="entry name" value="WD40_rpt"/>
</dbReference>
<reference evidence="4" key="1">
    <citation type="submission" date="2018-06" db="EMBL/GenBank/DDBJ databases">
        <authorList>
            <person name="Guldener U."/>
        </authorList>
    </citation>
    <scope>NUCLEOTIDE SEQUENCE [LARGE SCALE GENOMIC DNA]</scope>
    <source>
        <strain evidence="4">UTAD17</strain>
    </source>
</reference>
<dbReference type="SMART" id="SM00320">
    <property type="entry name" value="WD40"/>
    <property type="match status" value="3"/>
</dbReference>
<evidence type="ECO:0000313" key="4">
    <source>
        <dbReference type="Proteomes" id="UP000262825"/>
    </source>
</evidence>
<dbReference type="Gene3D" id="2.130.10.10">
    <property type="entry name" value="YVTN repeat-like/Quinoprotein amine dehydrogenase"/>
    <property type="match status" value="1"/>
</dbReference>
<sequence length="750" mass="84861">MNLISSNTDLDKEQIVKLLISTLDEFGYSQSSSKLRQEAGLSYIEPILAYTNDFFTILKNNDFEKINLLLLSKLPFNGDAEFIRNNVDSLDFKDYEPPDTSKITNANTKFHTWLSILLYDLSYIQSHGNVASNNATFFSVTTTKILDLYIIVQTHFYFCLLLDNDGRDLSLILLRKSLFKYLELVESNSRYNNTSLLTKKFNLLEVLPLSITMDSYNINTSLKKNTHNSNDFSIFADKNFIIQLIKNSFISYDVLPPNGRLLYLLEKGLESSSNSSNNSGDCSSIIGVPFYNSTLNMIPFIPRFKLLLEIPVLNNNDSFVIKFSNNGKMLALGVNTDENGDYRKVAIYDVDNILNNATLRCYLSVEQSLLFKANNNNNSNSSTKKFNIVNLQFSSNDDKLVTCSISGDVNVYDLAIIHDSIGDDNKNQFTNNAFENIDYNCEETTAILYPILTFAVNDPCGISRTTKLSEKNDNYNHLHKYTRKSLYIKSLIITHISKRSFSCDWIGKKEQRYIVLGSPDRGITIIDTLTKTTCSCQIGSTKNKSFPFVVDDLKVFKDKYLLVCSRDGKVNSVVDVFQIIKEPRITTNSVTTSTASTNTKARFLLLHVHSIDILGKVTSLELPKISTNTFKTNNNIDTLMLLTLDGNELQLWDWKESILRQKYYGSIHEKVIIKGCFIGTKNQYISCGSQDGKIYIWNTNMGNLVAVLNSEDTSLLLNQHVCNMVTVNPINPNIFASCGDTGYVSIWEVM</sequence>
<dbReference type="PANTHER" id="PTHR22838">
    <property type="entry name" value="WD REPEAT PROTEIN 26-RELATED"/>
    <property type="match status" value="1"/>
</dbReference>
<evidence type="ECO:0000256" key="1">
    <source>
        <dbReference type="ARBA" id="ARBA00022574"/>
    </source>
</evidence>
<keyword evidence="2" id="KW-0677">Repeat</keyword>
<dbReference type="AlphaFoldDB" id="A0A376B5L0"/>
<name>A0A376B5L0_9ASCO</name>
<evidence type="ECO:0008006" key="5">
    <source>
        <dbReference type="Google" id="ProtNLM"/>
    </source>
</evidence>
<dbReference type="PANTHER" id="PTHR22838:SF0">
    <property type="entry name" value="WD REPEAT-CONTAINING PROTEIN 26"/>
    <property type="match status" value="1"/>
</dbReference>
<proteinExistence type="predicted"/>
<dbReference type="VEuPathDB" id="FungiDB:SCODWIG_01738"/>
<dbReference type="InterPro" id="IPR036322">
    <property type="entry name" value="WD40_repeat_dom_sf"/>
</dbReference>
<keyword evidence="1" id="KW-0853">WD repeat</keyword>
<dbReference type="Pfam" id="PF23627">
    <property type="entry name" value="LisH_WDR26"/>
    <property type="match status" value="1"/>
</dbReference>
<gene>
    <name evidence="3" type="ORF">SCODWIG_01738</name>
</gene>
<dbReference type="EMBL" id="UFAJ01000243">
    <property type="protein sequence ID" value="SSD59977.1"/>
    <property type="molecule type" value="Genomic_DNA"/>
</dbReference>
<evidence type="ECO:0000313" key="3">
    <source>
        <dbReference type="EMBL" id="SSD59977.1"/>
    </source>
</evidence>
<accession>A0A376B5L0</accession>
<dbReference type="Proteomes" id="UP000262825">
    <property type="component" value="Unassembled WGS sequence"/>
</dbReference>
<dbReference type="GO" id="GO:0034657">
    <property type="term" value="C:GID complex"/>
    <property type="evidence" value="ECO:0007669"/>
    <property type="project" value="TreeGrafter"/>
</dbReference>
<keyword evidence="4" id="KW-1185">Reference proteome</keyword>
<organism evidence="3 4">
    <name type="scientific">Saccharomycodes ludwigii</name>
    <dbReference type="NCBI Taxonomy" id="36035"/>
    <lineage>
        <taxon>Eukaryota</taxon>
        <taxon>Fungi</taxon>
        <taxon>Dikarya</taxon>
        <taxon>Ascomycota</taxon>
        <taxon>Saccharomycotina</taxon>
        <taxon>Saccharomycetes</taxon>
        <taxon>Saccharomycodales</taxon>
        <taxon>Saccharomycodaceae</taxon>
        <taxon>Saccharomycodes</taxon>
    </lineage>
</organism>
<dbReference type="SUPFAM" id="SSF50978">
    <property type="entry name" value="WD40 repeat-like"/>
    <property type="match status" value="1"/>
</dbReference>